<dbReference type="Gene3D" id="3.40.50.300">
    <property type="entry name" value="P-loop containing nucleotide triphosphate hydrolases"/>
    <property type="match status" value="1"/>
</dbReference>
<proteinExistence type="inferred from homology"/>
<dbReference type="GeneID" id="87820989"/>
<dbReference type="GO" id="GO:0006271">
    <property type="term" value="P:DNA strand elongation involved in DNA replication"/>
    <property type="evidence" value="ECO:0007669"/>
    <property type="project" value="UniProtKB-ARBA"/>
</dbReference>
<evidence type="ECO:0000313" key="14">
    <source>
        <dbReference type="Proteomes" id="UP001302676"/>
    </source>
</evidence>
<evidence type="ECO:0000256" key="9">
    <source>
        <dbReference type="ARBA" id="ARBA00023204"/>
    </source>
</evidence>
<dbReference type="GO" id="GO:0000731">
    <property type="term" value="P:DNA synthesis involved in DNA repair"/>
    <property type="evidence" value="ECO:0007669"/>
    <property type="project" value="TreeGrafter"/>
</dbReference>
<dbReference type="PANTHER" id="PTHR13779">
    <property type="entry name" value="WERNER HELICASE-INTERACTING PROTEIN 1 FAMILY MEMBER"/>
    <property type="match status" value="1"/>
</dbReference>
<dbReference type="InterPro" id="IPR032423">
    <property type="entry name" value="AAA_assoc_2"/>
</dbReference>
<dbReference type="GO" id="GO:0016887">
    <property type="term" value="F:ATP hydrolysis activity"/>
    <property type="evidence" value="ECO:0007669"/>
    <property type="project" value="InterPro"/>
</dbReference>
<dbReference type="InterPro" id="IPR003959">
    <property type="entry name" value="ATPase_AAA_core"/>
</dbReference>
<evidence type="ECO:0000256" key="1">
    <source>
        <dbReference type="ARBA" id="ARBA00008959"/>
    </source>
</evidence>
<accession>A0AAN6ZL77</accession>
<gene>
    <name evidence="13" type="ORF">C8A04DRAFT_38876</name>
</gene>
<evidence type="ECO:0000259" key="11">
    <source>
        <dbReference type="SMART" id="SM00382"/>
    </source>
</evidence>
<organism evidence="13 14">
    <name type="scientific">Dichotomopilus funicola</name>
    <dbReference type="NCBI Taxonomy" id="1934379"/>
    <lineage>
        <taxon>Eukaryota</taxon>
        <taxon>Fungi</taxon>
        <taxon>Dikarya</taxon>
        <taxon>Ascomycota</taxon>
        <taxon>Pezizomycotina</taxon>
        <taxon>Sordariomycetes</taxon>
        <taxon>Sordariomycetidae</taxon>
        <taxon>Sordariales</taxon>
        <taxon>Chaetomiaceae</taxon>
        <taxon>Dichotomopilus</taxon>
    </lineage>
</organism>
<keyword evidence="2" id="KW-0235">DNA replication</keyword>
<evidence type="ECO:0000256" key="5">
    <source>
        <dbReference type="ARBA" id="ARBA00022763"/>
    </source>
</evidence>
<keyword evidence="3" id="KW-0479">Metal-binding</keyword>
<keyword evidence="14" id="KW-1185">Reference proteome</keyword>
<protein>
    <recommendedName>
        <fullName evidence="15">UBZ4-type domain-containing protein</fullName>
    </recommendedName>
</protein>
<dbReference type="SMART" id="SM00382">
    <property type="entry name" value="AAA"/>
    <property type="match status" value="1"/>
</dbReference>
<dbReference type="InterPro" id="IPR008921">
    <property type="entry name" value="DNA_pol3_clamp-load_cplx_C"/>
</dbReference>
<evidence type="ECO:0000256" key="10">
    <source>
        <dbReference type="SAM" id="MobiDB-lite"/>
    </source>
</evidence>
<dbReference type="Gene3D" id="1.10.8.60">
    <property type="match status" value="1"/>
</dbReference>
<dbReference type="CDD" id="cd00009">
    <property type="entry name" value="AAA"/>
    <property type="match status" value="1"/>
</dbReference>
<evidence type="ECO:0000256" key="4">
    <source>
        <dbReference type="ARBA" id="ARBA00022741"/>
    </source>
</evidence>
<feature type="region of interest" description="Disordered" evidence="10">
    <location>
        <begin position="31"/>
        <end position="163"/>
    </location>
</feature>
<dbReference type="GO" id="GO:0005634">
    <property type="term" value="C:nucleus"/>
    <property type="evidence" value="ECO:0007669"/>
    <property type="project" value="TreeGrafter"/>
</dbReference>
<evidence type="ECO:0000256" key="2">
    <source>
        <dbReference type="ARBA" id="ARBA00022705"/>
    </source>
</evidence>
<dbReference type="FunFam" id="1.20.272.10:FF:000001">
    <property type="entry name" value="Putative AAA family ATPase"/>
    <property type="match status" value="1"/>
</dbReference>
<dbReference type="SUPFAM" id="SSF48019">
    <property type="entry name" value="post-AAA+ oligomerization domain-like"/>
    <property type="match status" value="1"/>
</dbReference>
<keyword evidence="5" id="KW-0227">DNA damage</keyword>
<dbReference type="EMBL" id="MU853607">
    <property type="protein sequence ID" value="KAK4141714.1"/>
    <property type="molecule type" value="Genomic_DNA"/>
</dbReference>
<keyword evidence="9" id="KW-0234">DNA repair</keyword>
<evidence type="ECO:0000313" key="13">
    <source>
        <dbReference type="EMBL" id="KAK4141714.1"/>
    </source>
</evidence>
<keyword evidence="8" id="KW-0067">ATP-binding</keyword>
<dbReference type="CDD" id="cd18139">
    <property type="entry name" value="HLD_clamp_RarA"/>
    <property type="match status" value="1"/>
</dbReference>
<dbReference type="GO" id="GO:0008047">
    <property type="term" value="F:enzyme activator activity"/>
    <property type="evidence" value="ECO:0007669"/>
    <property type="project" value="TreeGrafter"/>
</dbReference>
<keyword evidence="4" id="KW-0547">Nucleotide-binding</keyword>
<dbReference type="InterPro" id="IPR027417">
    <property type="entry name" value="P-loop_NTPase"/>
</dbReference>
<keyword evidence="7" id="KW-0862">Zinc</keyword>
<feature type="compositionally biased region" description="Low complexity" evidence="10">
    <location>
        <begin position="125"/>
        <end position="134"/>
    </location>
</feature>
<dbReference type="RefSeq" id="XP_062635085.1">
    <property type="nucleotide sequence ID" value="XM_062784376.1"/>
</dbReference>
<dbReference type="Pfam" id="PF00004">
    <property type="entry name" value="AAA"/>
    <property type="match status" value="1"/>
</dbReference>
<dbReference type="SUPFAM" id="SSF52540">
    <property type="entry name" value="P-loop containing nucleoside triphosphate hydrolases"/>
    <property type="match status" value="1"/>
</dbReference>
<dbReference type="Gene3D" id="1.10.3710.10">
    <property type="entry name" value="DNA polymerase III clamp loader subunits, C-terminal domain"/>
    <property type="match status" value="1"/>
</dbReference>
<evidence type="ECO:0000256" key="6">
    <source>
        <dbReference type="ARBA" id="ARBA00022771"/>
    </source>
</evidence>
<dbReference type="InterPro" id="IPR006642">
    <property type="entry name" value="Rad18_UBZ4"/>
</dbReference>
<dbReference type="Proteomes" id="UP001302676">
    <property type="component" value="Unassembled WGS sequence"/>
</dbReference>
<dbReference type="Gene3D" id="3.30.160.60">
    <property type="entry name" value="Classic Zinc Finger"/>
    <property type="match status" value="1"/>
</dbReference>
<dbReference type="AlphaFoldDB" id="A0AAN6ZL77"/>
<dbReference type="GO" id="GO:0017116">
    <property type="term" value="F:single-stranded DNA helicase activity"/>
    <property type="evidence" value="ECO:0007669"/>
    <property type="project" value="TreeGrafter"/>
</dbReference>
<evidence type="ECO:0008006" key="15">
    <source>
        <dbReference type="Google" id="ProtNLM"/>
    </source>
</evidence>
<dbReference type="InterPro" id="IPR021886">
    <property type="entry name" value="MgsA_C"/>
</dbReference>
<dbReference type="Pfam" id="PF12002">
    <property type="entry name" value="MgsA_C"/>
    <property type="match status" value="1"/>
</dbReference>
<dbReference type="InterPro" id="IPR003593">
    <property type="entry name" value="AAA+_ATPase"/>
</dbReference>
<dbReference type="Gene3D" id="1.20.272.10">
    <property type="match status" value="1"/>
</dbReference>
<reference evidence="13" key="2">
    <citation type="submission" date="2023-05" db="EMBL/GenBank/DDBJ databases">
        <authorList>
            <consortium name="Lawrence Berkeley National Laboratory"/>
            <person name="Steindorff A."/>
            <person name="Hensen N."/>
            <person name="Bonometti L."/>
            <person name="Westerberg I."/>
            <person name="Brannstrom I.O."/>
            <person name="Guillou S."/>
            <person name="Cros-Aarteil S."/>
            <person name="Calhoun S."/>
            <person name="Haridas S."/>
            <person name="Kuo A."/>
            <person name="Mondo S."/>
            <person name="Pangilinan J."/>
            <person name="Riley R."/>
            <person name="Labutti K."/>
            <person name="Andreopoulos B."/>
            <person name="Lipzen A."/>
            <person name="Chen C."/>
            <person name="Yanf M."/>
            <person name="Daum C."/>
            <person name="Ng V."/>
            <person name="Clum A."/>
            <person name="Ohm R."/>
            <person name="Martin F."/>
            <person name="Silar P."/>
            <person name="Natvig D."/>
            <person name="Lalanne C."/>
            <person name="Gautier V."/>
            <person name="Ament-Velasquez S.L."/>
            <person name="Kruys A."/>
            <person name="Hutchinson M.I."/>
            <person name="Powell A.J."/>
            <person name="Barry K."/>
            <person name="Miller A.N."/>
            <person name="Grigoriev I.V."/>
            <person name="Debuchy R."/>
            <person name="Gladieux P."/>
            <person name="Thoren M.H."/>
            <person name="Johannesson H."/>
        </authorList>
    </citation>
    <scope>NUCLEOTIDE SEQUENCE</scope>
    <source>
        <strain evidence="13">CBS 141.50</strain>
    </source>
</reference>
<name>A0AAN6ZL77_9PEZI</name>
<comment type="caution">
    <text evidence="13">The sequence shown here is derived from an EMBL/GenBank/DDBJ whole genome shotgun (WGS) entry which is preliminary data.</text>
</comment>
<evidence type="ECO:0000256" key="7">
    <source>
        <dbReference type="ARBA" id="ARBA00022833"/>
    </source>
</evidence>
<evidence type="ECO:0000256" key="3">
    <source>
        <dbReference type="ARBA" id="ARBA00022723"/>
    </source>
</evidence>
<dbReference type="SMART" id="SM00734">
    <property type="entry name" value="ZnF_Rad18"/>
    <property type="match status" value="1"/>
</dbReference>
<dbReference type="GO" id="GO:0005524">
    <property type="term" value="F:ATP binding"/>
    <property type="evidence" value="ECO:0007669"/>
    <property type="project" value="UniProtKB-KW"/>
</dbReference>
<dbReference type="PANTHER" id="PTHR13779:SF7">
    <property type="entry name" value="ATPASE WRNIP1"/>
    <property type="match status" value="1"/>
</dbReference>
<feature type="domain" description="AAA+ ATPase" evidence="11">
    <location>
        <begin position="192"/>
        <end position="309"/>
    </location>
</feature>
<evidence type="ECO:0000256" key="8">
    <source>
        <dbReference type="ARBA" id="ARBA00022840"/>
    </source>
</evidence>
<dbReference type="Pfam" id="PF16193">
    <property type="entry name" value="AAA_assoc_2"/>
    <property type="match status" value="1"/>
</dbReference>
<feature type="domain" description="UBZ4-type" evidence="12">
    <location>
        <begin position="1"/>
        <end position="25"/>
    </location>
</feature>
<dbReference type="FunFam" id="1.10.3710.10:FF:000005">
    <property type="entry name" value="AAA family ATPase, putative"/>
    <property type="match status" value="1"/>
</dbReference>
<dbReference type="GO" id="GO:0008270">
    <property type="term" value="F:zinc ion binding"/>
    <property type="evidence" value="ECO:0007669"/>
    <property type="project" value="UniProtKB-KW"/>
</dbReference>
<feature type="compositionally biased region" description="Polar residues" evidence="10">
    <location>
        <begin position="31"/>
        <end position="47"/>
    </location>
</feature>
<dbReference type="FunFam" id="3.40.50.300:FF:000137">
    <property type="entry name" value="Replication-associated recombination protein A"/>
    <property type="match status" value="1"/>
</dbReference>
<feature type="compositionally biased region" description="Low complexity" evidence="10">
    <location>
        <begin position="48"/>
        <end position="59"/>
    </location>
</feature>
<feature type="compositionally biased region" description="Polar residues" evidence="10">
    <location>
        <begin position="135"/>
        <end position="146"/>
    </location>
</feature>
<dbReference type="GO" id="GO:0003677">
    <property type="term" value="F:DNA binding"/>
    <property type="evidence" value="ECO:0007669"/>
    <property type="project" value="InterPro"/>
</dbReference>
<sequence>MVVCPVCNRGVKAAEINSHLDSDCKTFLLEEQQQPTASSSPPNGTQTNNPSQSQLPLSSTQKKRSASTFFQTPAAKRQLTTTVKPPTPTPSQTNGTGSNGPRVGTKRRYDEGPGDSPAGEDPQEQQRPQQQQQQHSANNNLNTTNGPLAKRSKNARTAPLAERMRPDTLDDVFGQDLVGPNGVLRALIETDRVPSMLLWGGSGTGKTTIARCIARRVGSRFIELNATSTGVAECKKLFTEAGNELNLTGRKTIIFCDEIHRFNKAQQDVFLKPVEAGTITLIGATTENPSFRVQAALLSRCRTFTLQALTTEDLQRILLRALQQEVELEGLELSPLIDEEMLRYLSAFADGDARTALNLLELALSLTNRPAAAAAAASDGSPDNPEPVTKESIKAALTKTLVYDRAGDQHYDTISAFHKSVRGSNADAALYYLARMLQSGEDPLFIARRMVVIASEDVGLADNSLLPLATATYTATQQIGMPEARIPLAHCTVALCLAPKSTRAYRGLNNALSALQEPGIASLPVPVHLRNAPTRLMRDLGYGKEYKYPPNYRDGKVKQEYLPDGLLGRHFLEARDLGTEVDPDVEMGEGDAT</sequence>
<dbReference type="InterPro" id="IPR051314">
    <property type="entry name" value="AAA_ATPase_RarA/MGS1/WRNIP1"/>
</dbReference>
<keyword evidence="6" id="KW-0863">Zinc-finger</keyword>
<evidence type="ECO:0000259" key="12">
    <source>
        <dbReference type="SMART" id="SM00734"/>
    </source>
</evidence>
<comment type="similarity">
    <text evidence="1">Belongs to the AAA ATPase family. RarA/MGS1/WRNIP1 subfamily.</text>
</comment>
<reference evidence="13" key="1">
    <citation type="journal article" date="2023" name="Mol. Phylogenet. Evol.">
        <title>Genome-scale phylogeny and comparative genomics of the fungal order Sordariales.</title>
        <authorList>
            <person name="Hensen N."/>
            <person name="Bonometti L."/>
            <person name="Westerberg I."/>
            <person name="Brannstrom I.O."/>
            <person name="Guillou S."/>
            <person name="Cros-Aarteil S."/>
            <person name="Calhoun S."/>
            <person name="Haridas S."/>
            <person name="Kuo A."/>
            <person name="Mondo S."/>
            <person name="Pangilinan J."/>
            <person name="Riley R."/>
            <person name="LaButti K."/>
            <person name="Andreopoulos B."/>
            <person name="Lipzen A."/>
            <person name="Chen C."/>
            <person name="Yan M."/>
            <person name="Daum C."/>
            <person name="Ng V."/>
            <person name="Clum A."/>
            <person name="Steindorff A."/>
            <person name="Ohm R.A."/>
            <person name="Martin F."/>
            <person name="Silar P."/>
            <person name="Natvig D.O."/>
            <person name="Lalanne C."/>
            <person name="Gautier V."/>
            <person name="Ament-Velasquez S.L."/>
            <person name="Kruys A."/>
            <person name="Hutchinson M.I."/>
            <person name="Powell A.J."/>
            <person name="Barry K."/>
            <person name="Miller A.N."/>
            <person name="Grigoriev I.V."/>
            <person name="Debuchy R."/>
            <person name="Gladieux P."/>
            <person name="Hiltunen Thoren M."/>
            <person name="Johannesson H."/>
        </authorList>
    </citation>
    <scope>NUCLEOTIDE SEQUENCE</scope>
    <source>
        <strain evidence="13">CBS 141.50</strain>
    </source>
</reference>